<organism evidence="7 8">
    <name type="scientific">Anaerohalosphaera lusitana</name>
    <dbReference type="NCBI Taxonomy" id="1936003"/>
    <lineage>
        <taxon>Bacteria</taxon>
        <taxon>Pseudomonadati</taxon>
        <taxon>Planctomycetota</taxon>
        <taxon>Phycisphaerae</taxon>
        <taxon>Sedimentisphaerales</taxon>
        <taxon>Anaerohalosphaeraceae</taxon>
        <taxon>Anaerohalosphaera</taxon>
    </lineage>
</organism>
<evidence type="ECO:0000313" key="8">
    <source>
        <dbReference type="Proteomes" id="UP000189674"/>
    </source>
</evidence>
<evidence type="ECO:0000256" key="5">
    <source>
        <dbReference type="ARBA" id="ARBA00023235"/>
    </source>
</evidence>
<evidence type="ECO:0000313" key="7">
    <source>
        <dbReference type="EMBL" id="AQT69994.1"/>
    </source>
</evidence>
<accession>A0A1U9NQH9</accession>
<dbReference type="SUPFAM" id="SSF51182">
    <property type="entry name" value="RmlC-like cupins"/>
    <property type="match status" value="1"/>
</dbReference>
<dbReference type="EMBL" id="CP019791">
    <property type="protein sequence ID" value="AQT69994.1"/>
    <property type="molecule type" value="Genomic_DNA"/>
</dbReference>
<dbReference type="GO" id="GO:0045490">
    <property type="term" value="P:pectin catabolic process"/>
    <property type="evidence" value="ECO:0007669"/>
    <property type="project" value="UniProtKB-UniRule"/>
</dbReference>
<dbReference type="UniPathway" id="UPA00545">
    <property type="reaction ID" value="UER00826"/>
</dbReference>
<dbReference type="AlphaFoldDB" id="A0A1U9NQH9"/>
<dbReference type="NCBIfam" id="NF002091">
    <property type="entry name" value="PRK00924.1"/>
    <property type="match status" value="1"/>
</dbReference>
<evidence type="ECO:0000256" key="1">
    <source>
        <dbReference type="ARBA" id="ARBA00000552"/>
    </source>
</evidence>
<dbReference type="PANTHER" id="PTHR38461:SF1">
    <property type="entry name" value="4-DEOXY-L-THREO-5-HEXOSULOSE-URONATE KETOL-ISOMERASE"/>
    <property type="match status" value="1"/>
</dbReference>
<dbReference type="Gene3D" id="2.60.120.520">
    <property type="entry name" value="pectin degrading enzyme 5-keto 4- deoxyuronate isomerase, domain 1"/>
    <property type="match status" value="1"/>
</dbReference>
<dbReference type="Proteomes" id="UP000189674">
    <property type="component" value="Chromosome"/>
</dbReference>
<evidence type="ECO:0000256" key="3">
    <source>
        <dbReference type="ARBA" id="ARBA00022723"/>
    </source>
</evidence>
<name>A0A1U9NQH9_9BACT</name>
<keyword evidence="5 6" id="KW-0413">Isomerase</keyword>
<dbReference type="CDD" id="cd20294">
    <property type="entry name" value="cupin_KduI_N"/>
    <property type="match status" value="1"/>
</dbReference>
<dbReference type="InterPro" id="IPR007045">
    <property type="entry name" value="KduI"/>
</dbReference>
<dbReference type="GO" id="GO:0008697">
    <property type="term" value="F:4-deoxy-L-threo-5-hexosulose-uronate ketol-isomerase activity"/>
    <property type="evidence" value="ECO:0007669"/>
    <property type="project" value="UniProtKB-UniRule"/>
</dbReference>
<feature type="binding site" evidence="6">
    <location>
        <position position="201"/>
    </location>
    <ligand>
        <name>Zn(2+)</name>
        <dbReference type="ChEBI" id="CHEBI:29105"/>
    </ligand>
</feature>
<dbReference type="EC" id="5.3.1.17" evidence="6"/>
<evidence type="ECO:0000256" key="4">
    <source>
        <dbReference type="ARBA" id="ARBA00022833"/>
    </source>
</evidence>
<comment type="pathway">
    <text evidence="6">Glycan metabolism; pectin degradation; 2-dehydro-3-deoxy-D-gluconate from pectin: step 4/5.</text>
</comment>
<protein>
    <recommendedName>
        <fullName evidence="6">4-deoxy-L-threo-5-hexosulose-uronate ketol-isomerase</fullName>
        <ecNumber evidence="6">5.3.1.17</ecNumber>
    </recommendedName>
    <alternativeName>
        <fullName evidence="6">5-keto-4-deoxyuronate isomerase</fullName>
    </alternativeName>
    <alternativeName>
        <fullName evidence="6">DKI isomerase</fullName>
    </alternativeName>
</protein>
<evidence type="ECO:0000256" key="6">
    <source>
        <dbReference type="HAMAP-Rule" id="MF_00687"/>
    </source>
</evidence>
<feature type="binding site" evidence="6">
    <location>
        <position position="194"/>
    </location>
    <ligand>
        <name>Zn(2+)</name>
        <dbReference type="ChEBI" id="CHEBI:29105"/>
    </ligand>
</feature>
<dbReference type="HAMAP" id="MF_00687">
    <property type="entry name" value="KduI"/>
    <property type="match status" value="1"/>
</dbReference>
<dbReference type="STRING" id="1936003.STSP2_03195"/>
<dbReference type="RefSeq" id="WP_146663627.1">
    <property type="nucleotide sequence ID" value="NZ_CP019791.1"/>
</dbReference>
<dbReference type="InterPro" id="IPR021120">
    <property type="entry name" value="KduI/IolB_isomerase"/>
</dbReference>
<dbReference type="PIRSF" id="PIRSF006625">
    <property type="entry name" value="KduI"/>
    <property type="match status" value="1"/>
</dbReference>
<feature type="binding site" evidence="6">
    <location>
        <position position="196"/>
    </location>
    <ligand>
        <name>Zn(2+)</name>
        <dbReference type="ChEBI" id="CHEBI:29105"/>
    </ligand>
</feature>
<dbReference type="InterPro" id="IPR011051">
    <property type="entry name" value="RmlC_Cupin_sf"/>
</dbReference>
<keyword evidence="3 6" id="KW-0479">Metal-binding</keyword>
<dbReference type="Pfam" id="PF04962">
    <property type="entry name" value="KduI"/>
    <property type="match status" value="1"/>
</dbReference>
<dbReference type="GO" id="GO:0042840">
    <property type="term" value="P:D-glucuronate catabolic process"/>
    <property type="evidence" value="ECO:0007669"/>
    <property type="project" value="TreeGrafter"/>
</dbReference>
<dbReference type="InterPro" id="IPR027449">
    <property type="entry name" value="KduI_N"/>
</dbReference>
<feature type="binding site" evidence="6">
    <location>
        <position position="243"/>
    </location>
    <ligand>
        <name>Zn(2+)</name>
        <dbReference type="ChEBI" id="CHEBI:29105"/>
    </ligand>
</feature>
<dbReference type="CDD" id="cd20491">
    <property type="entry name" value="cupin_KduI_C"/>
    <property type="match status" value="1"/>
</dbReference>
<sequence>MQVRYSADPVRFQRMTTEEIRSEFLIESLFESDKIDFVYSDIDRAVIGSAVPVEKSLTLASADELRAQYFCQRRELGILNVGSAGKITVDGQAFDMANRDALYVGMGSKEITFESADKSSPACFYLLSYPAHKTYPTAQARKADAAAVNLGSEEQCNKRTIYKYIHPDGVKSCQLVMGFTEIADGSVWNTMPPHTHARRMEAYLYFDIPEDARVFHFMGKPEETRTITVADKQAIISPSWSIHSGVGTKAYTFCWGMGGENQAFDDMDHITIDQVK</sequence>
<comment type="cofactor">
    <cofactor evidence="6">
        <name>Zn(2+)</name>
        <dbReference type="ChEBI" id="CHEBI:29105"/>
    </cofactor>
    <text evidence="6">Binds 1 zinc ion per subunit.</text>
</comment>
<comment type="similarity">
    <text evidence="2 6">Belongs to the KduI family.</text>
</comment>
<dbReference type="Gene3D" id="2.60.120.10">
    <property type="entry name" value="Jelly Rolls"/>
    <property type="match status" value="1"/>
</dbReference>
<keyword evidence="8" id="KW-1185">Reference proteome</keyword>
<dbReference type="PANTHER" id="PTHR38461">
    <property type="entry name" value="4-DEOXY-L-THREO-5-HEXOSULOSE-URONATE KETOL-ISOMERASE"/>
    <property type="match status" value="1"/>
</dbReference>
<gene>
    <name evidence="6 7" type="primary">kduI</name>
    <name evidence="7" type="ORF">STSP2_03195</name>
</gene>
<evidence type="ECO:0000256" key="2">
    <source>
        <dbReference type="ARBA" id="ARBA00008086"/>
    </source>
</evidence>
<dbReference type="OrthoDB" id="9770644at2"/>
<comment type="function">
    <text evidence="6">Catalyzes the isomerization of 5-dehydro-4-deoxy-D-glucuronate to 3-deoxy-D-glycero-2,5-hexodiulosonate.</text>
</comment>
<reference evidence="8" key="1">
    <citation type="submission" date="2017-02" db="EMBL/GenBank/DDBJ databases">
        <title>Comparative genomics and description of representatives of a novel lineage of planctomycetes thriving in anoxic sediments.</title>
        <authorList>
            <person name="Spring S."/>
            <person name="Bunk B."/>
            <person name="Sproer C."/>
        </authorList>
    </citation>
    <scope>NUCLEOTIDE SEQUENCE [LARGE SCALE GENOMIC DNA]</scope>
    <source>
        <strain evidence="8">ST-NAGAB-D1</strain>
    </source>
</reference>
<dbReference type="GO" id="GO:0019698">
    <property type="term" value="P:D-galacturonate catabolic process"/>
    <property type="evidence" value="ECO:0007669"/>
    <property type="project" value="TreeGrafter"/>
</dbReference>
<dbReference type="InterPro" id="IPR014710">
    <property type="entry name" value="RmlC-like_jellyroll"/>
</dbReference>
<keyword evidence="4 6" id="KW-0862">Zinc</keyword>
<dbReference type="GO" id="GO:0008270">
    <property type="term" value="F:zinc ion binding"/>
    <property type="evidence" value="ECO:0007669"/>
    <property type="project" value="UniProtKB-UniRule"/>
</dbReference>
<proteinExistence type="inferred from homology"/>
<dbReference type="KEGG" id="alus:STSP2_03195"/>
<comment type="catalytic activity">
    <reaction evidence="1 6">
        <text>5-dehydro-4-deoxy-D-glucuronate = 3-deoxy-D-glycero-2,5-hexodiulosonate</text>
        <dbReference type="Rhea" id="RHEA:23896"/>
        <dbReference type="ChEBI" id="CHEBI:17117"/>
        <dbReference type="ChEBI" id="CHEBI:29071"/>
        <dbReference type="EC" id="5.3.1.17"/>
    </reaction>
</comment>